<sequence length="72" mass="8088">MAPQSQSRRNLGRLVAIEALEERPAGRRGRSLRAGGAMDNEKVAALQRLHRRRLRMASAGRLGHPNFILLLY</sequence>
<name>K3Y472_SETIT</name>
<accession>K3Y472</accession>
<proteinExistence type="predicted"/>
<dbReference type="Proteomes" id="UP000004995">
    <property type="component" value="Unassembled WGS sequence"/>
</dbReference>
<dbReference type="EnsemblPlants" id="KQL11288">
    <property type="protein sequence ID" value="KQL11288"/>
    <property type="gene ID" value="SETIT_009010mg"/>
</dbReference>
<keyword evidence="2" id="KW-1185">Reference proteome</keyword>
<protein>
    <submittedName>
        <fullName evidence="1">Uncharacterized protein</fullName>
    </submittedName>
</protein>
<dbReference type="Gramene" id="KQL11288">
    <property type="protein sequence ID" value="KQL11288"/>
    <property type="gene ID" value="SETIT_009010mg"/>
</dbReference>
<evidence type="ECO:0000313" key="1">
    <source>
        <dbReference type="EnsemblPlants" id="KQL11288"/>
    </source>
</evidence>
<reference evidence="1" key="2">
    <citation type="submission" date="2018-08" db="UniProtKB">
        <authorList>
            <consortium name="EnsemblPlants"/>
        </authorList>
    </citation>
    <scope>IDENTIFICATION</scope>
    <source>
        <strain evidence="1">Yugu1</strain>
    </source>
</reference>
<dbReference type="InParanoid" id="K3Y472"/>
<organism evidence="1 2">
    <name type="scientific">Setaria italica</name>
    <name type="common">Foxtail millet</name>
    <name type="synonym">Panicum italicum</name>
    <dbReference type="NCBI Taxonomy" id="4555"/>
    <lineage>
        <taxon>Eukaryota</taxon>
        <taxon>Viridiplantae</taxon>
        <taxon>Streptophyta</taxon>
        <taxon>Embryophyta</taxon>
        <taxon>Tracheophyta</taxon>
        <taxon>Spermatophyta</taxon>
        <taxon>Magnoliopsida</taxon>
        <taxon>Liliopsida</taxon>
        <taxon>Poales</taxon>
        <taxon>Poaceae</taxon>
        <taxon>PACMAD clade</taxon>
        <taxon>Panicoideae</taxon>
        <taxon>Panicodae</taxon>
        <taxon>Paniceae</taxon>
        <taxon>Cenchrinae</taxon>
        <taxon>Setaria</taxon>
    </lineage>
</organism>
<evidence type="ECO:0000313" key="2">
    <source>
        <dbReference type="Proteomes" id="UP000004995"/>
    </source>
</evidence>
<dbReference type="AlphaFoldDB" id="K3Y472"/>
<reference evidence="2" key="1">
    <citation type="journal article" date="2012" name="Nat. Biotechnol.">
        <title>Reference genome sequence of the model plant Setaria.</title>
        <authorList>
            <person name="Bennetzen J.L."/>
            <person name="Schmutz J."/>
            <person name="Wang H."/>
            <person name="Percifield R."/>
            <person name="Hawkins J."/>
            <person name="Pontaroli A.C."/>
            <person name="Estep M."/>
            <person name="Feng L."/>
            <person name="Vaughn J.N."/>
            <person name="Grimwood J."/>
            <person name="Jenkins J."/>
            <person name="Barry K."/>
            <person name="Lindquist E."/>
            <person name="Hellsten U."/>
            <person name="Deshpande S."/>
            <person name="Wang X."/>
            <person name="Wu X."/>
            <person name="Mitros T."/>
            <person name="Triplett J."/>
            <person name="Yang X."/>
            <person name="Ye C.Y."/>
            <person name="Mauro-Herrera M."/>
            <person name="Wang L."/>
            <person name="Li P."/>
            <person name="Sharma M."/>
            <person name="Sharma R."/>
            <person name="Ronald P.C."/>
            <person name="Panaud O."/>
            <person name="Kellogg E.A."/>
            <person name="Brutnell T.P."/>
            <person name="Doust A.N."/>
            <person name="Tuskan G.A."/>
            <person name="Rokhsar D."/>
            <person name="Devos K.M."/>
        </authorList>
    </citation>
    <scope>NUCLEOTIDE SEQUENCE [LARGE SCALE GENOMIC DNA]</scope>
    <source>
        <strain evidence="2">cv. Yugu1</strain>
    </source>
</reference>
<dbReference type="EMBL" id="AGNK02002592">
    <property type="status" value="NOT_ANNOTATED_CDS"/>
    <property type="molecule type" value="Genomic_DNA"/>
</dbReference>
<dbReference type="HOGENOM" id="CLU_2727022_0_0_1"/>